<keyword evidence="2" id="KW-0808">Transferase</keyword>
<dbReference type="InterPro" id="IPR001943">
    <property type="entry name" value="UVR_dom"/>
</dbReference>
<dbReference type="GO" id="GO:1990170">
    <property type="term" value="P:stress response to cadmium ion"/>
    <property type="evidence" value="ECO:0007669"/>
    <property type="project" value="TreeGrafter"/>
</dbReference>
<dbReference type="OrthoDB" id="9788704at2"/>
<organism evidence="2 3">
    <name type="scientific">Halanaerobium salsuginis</name>
    <dbReference type="NCBI Taxonomy" id="29563"/>
    <lineage>
        <taxon>Bacteria</taxon>
        <taxon>Bacillati</taxon>
        <taxon>Bacillota</taxon>
        <taxon>Clostridia</taxon>
        <taxon>Halanaerobiales</taxon>
        <taxon>Halanaerobiaceae</taxon>
        <taxon>Halanaerobium</taxon>
    </lineage>
</organism>
<proteinExistence type="predicted"/>
<evidence type="ECO:0000259" key="1">
    <source>
        <dbReference type="PROSITE" id="PS50151"/>
    </source>
</evidence>
<evidence type="ECO:0000313" key="2">
    <source>
        <dbReference type="EMBL" id="SFM02823.1"/>
    </source>
</evidence>
<dbReference type="PROSITE" id="PS50151">
    <property type="entry name" value="UVR"/>
    <property type="match status" value="1"/>
</dbReference>
<dbReference type="GO" id="GO:0046870">
    <property type="term" value="F:cadmium ion binding"/>
    <property type="evidence" value="ECO:0007669"/>
    <property type="project" value="TreeGrafter"/>
</dbReference>
<accession>A0A1I4MIG3</accession>
<keyword evidence="3" id="KW-1185">Reference proteome</keyword>
<dbReference type="SUPFAM" id="SSF46600">
    <property type="entry name" value="C-terminal UvrC-binding domain of UvrB"/>
    <property type="match status" value="1"/>
</dbReference>
<dbReference type="GO" id="GO:1990169">
    <property type="term" value="P:stress response to copper ion"/>
    <property type="evidence" value="ECO:0007669"/>
    <property type="project" value="TreeGrafter"/>
</dbReference>
<dbReference type="STRING" id="29563.SAMN02983006_02617"/>
<dbReference type="PIRSF" id="PIRSF015034">
    <property type="entry name" value="YacH"/>
    <property type="match status" value="1"/>
</dbReference>
<dbReference type="EMBL" id="FOTI01000054">
    <property type="protein sequence ID" value="SFM02823.1"/>
    <property type="molecule type" value="Genomic_DNA"/>
</dbReference>
<dbReference type="RefSeq" id="WP_089862613.1">
    <property type="nucleotide sequence ID" value="NZ_FOTI01000054.1"/>
</dbReference>
<dbReference type="Proteomes" id="UP000199006">
    <property type="component" value="Unassembled WGS sequence"/>
</dbReference>
<dbReference type="Gene3D" id="4.10.860.10">
    <property type="entry name" value="UVR domain"/>
    <property type="match status" value="1"/>
</dbReference>
<keyword evidence="2" id="KW-0418">Kinase</keyword>
<evidence type="ECO:0000313" key="3">
    <source>
        <dbReference type="Proteomes" id="UP000199006"/>
    </source>
</evidence>
<protein>
    <submittedName>
        <fullName evidence="2">Protein-arginine kinase activator protein McsA</fullName>
    </submittedName>
</protein>
<gene>
    <name evidence="2" type="ORF">SAMN02983006_02617</name>
</gene>
<sequence>MLCDNCHQNEAAVHLTRIINGKKEEIHLCEECAKDNAKLNTDQNDLSVQSLLAGILNNNFGFDQTKFYQQNTLEDRQSSSEFEVCPGCGLSYQEFASKGLFGCSQCFNTFSERLDNLFKRIHGNVRHSGKKVHYLKQQEATVIEINDLKAAMEKAVAVENFEKAAELRDKIHALQKNMEADGND</sequence>
<dbReference type="GO" id="GO:0050897">
    <property type="term" value="F:cobalt ion binding"/>
    <property type="evidence" value="ECO:0007669"/>
    <property type="project" value="TreeGrafter"/>
</dbReference>
<dbReference type="GO" id="GO:0005507">
    <property type="term" value="F:copper ion binding"/>
    <property type="evidence" value="ECO:0007669"/>
    <property type="project" value="TreeGrafter"/>
</dbReference>
<dbReference type="PANTHER" id="PTHR38430:SF1">
    <property type="entry name" value="PROTEIN-ARGININE KINASE ACTIVATOR PROTEIN"/>
    <property type="match status" value="1"/>
</dbReference>
<dbReference type="GO" id="GO:0016301">
    <property type="term" value="F:kinase activity"/>
    <property type="evidence" value="ECO:0007669"/>
    <property type="project" value="UniProtKB-KW"/>
</dbReference>
<dbReference type="GO" id="GO:0008270">
    <property type="term" value="F:zinc ion binding"/>
    <property type="evidence" value="ECO:0007669"/>
    <property type="project" value="TreeGrafter"/>
</dbReference>
<feature type="domain" description="UVR" evidence="1">
    <location>
        <begin position="142"/>
        <end position="177"/>
    </location>
</feature>
<dbReference type="Pfam" id="PF02151">
    <property type="entry name" value="UVR"/>
    <property type="match status" value="1"/>
</dbReference>
<dbReference type="AlphaFoldDB" id="A0A1I4MIG3"/>
<dbReference type="InterPro" id="IPR036876">
    <property type="entry name" value="UVR_dom_sf"/>
</dbReference>
<dbReference type="PANTHER" id="PTHR38430">
    <property type="entry name" value="PROTEIN-ARGININE KINASE ACTIVATOR PROTEIN"/>
    <property type="match status" value="1"/>
</dbReference>
<name>A0A1I4MIG3_9FIRM</name>
<reference evidence="2 3" key="1">
    <citation type="submission" date="2016-10" db="EMBL/GenBank/DDBJ databases">
        <authorList>
            <person name="de Groot N.N."/>
        </authorList>
    </citation>
    <scope>NUCLEOTIDE SEQUENCE [LARGE SCALE GENOMIC DNA]</scope>
    <source>
        <strain evidence="2 3">ATCC 51327</strain>
    </source>
</reference>
<dbReference type="InterPro" id="IPR025542">
    <property type="entry name" value="YacH"/>
</dbReference>